<dbReference type="Gene3D" id="3.90.470.20">
    <property type="entry name" value="4'-phosphopantetheinyl transferase domain"/>
    <property type="match status" value="1"/>
</dbReference>
<dbReference type="InterPro" id="IPR037143">
    <property type="entry name" value="4-PPantetheinyl_Trfase_dom_sf"/>
</dbReference>
<evidence type="ECO:0000259" key="4">
    <source>
        <dbReference type="Pfam" id="PF22624"/>
    </source>
</evidence>
<sequence>MEDGTIDEAAAAAARLAPGEAVAVAIPAGRVGEVLPPRRLALPPDECARIARYRQPQDRLEREAAHGLLRHLAAPLLGRAPADLVLARDGRGRPFLREAVDLDLDFNLSHGAGWVAVALARGGRVGIDVEGAARPVDWDALAPHVLHPDELAAFRALPAARRPGHALDLWTLKEACLKASGEGLAVHPPSVRLTPAGAEWHIDRSGLPLRATVGLLPDAARLALARQRDLHPRIVVVA</sequence>
<gene>
    <name evidence="5" type="ORF">EOE48_06725</name>
</gene>
<evidence type="ECO:0000259" key="3">
    <source>
        <dbReference type="Pfam" id="PF01648"/>
    </source>
</evidence>
<dbReference type="Pfam" id="PF22624">
    <property type="entry name" value="AASDHPPT_N"/>
    <property type="match status" value="1"/>
</dbReference>
<proteinExistence type="inferred from homology"/>
<comment type="caution">
    <text evidence="5">The sequence shown here is derived from an EMBL/GenBank/DDBJ whole genome shotgun (WGS) entry which is preliminary data.</text>
</comment>
<dbReference type="InterPro" id="IPR055066">
    <property type="entry name" value="AASDHPPT_N"/>
</dbReference>
<evidence type="ECO:0000256" key="1">
    <source>
        <dbReference type="ARBA" id="ARBA00010990"/>
    </source>
</evidence>
<organism evidence="5 6">
    <name type="scientific">Methylobacterium oryzihabitans</name>
    <dbReference type="NCBI Taxonomy" id="2499852"/>
    <lineage>
        <taxon>Bacteria</taxon>
        <taxon>Pseudomonadati</taxon>
        <taxon>Pseudomonadota</taxon>
        <taxon>Alphaproteobacteria</taxon>
        <taxon>Hyphomicrobiales</taxon>
        <taxon>Methylobacteriaceae</taxon>
        <taxon>Methylobacterium</taxon>
    </lineage>
</organism>
<evidence type="ECO:0000313" key="6">
    <source>
        <dbReference type="Proteomes" id="UP000286997"/>
    </source>
</evidence>
<keyword evidence="2 5" id="KW-0808">Transferase</keyword>
<evidence type="ECO:0000313" key="5">
    <source>
        <dbReference type="EMBL" id="RVU20293.1"/>
    </source>
</evidence>
<dbReference type="PANTHER" id="PTHR12215:SF10">
    <property type="entry name" value="L-AMINOADIPATE-SEMIALDEHYDE DEHYDROGENASE-PHOSPHOPANTETHEINYL TRANSFERASE"/>
    <property type="match status" value="1"/>
</dbReference>
<dbReference type="SUPFAM" id="SSF56214">
    <property type="entry name" value="4'-phosphopantetheinyl transferase"/>
    <property type="match status" value="2"/>
</dbReference>
<protein>
    <submittedName>
        <fullName evidence="5">4'-phosphopantetheinyl transferase superfamily protein</fullName>
    </submittedName>
</protein>
<evidence type="ECO:0000256" key="2">
    <source>
        <dbReference type="ARBA" id="ARBA00022679"/>
    </source>
</evidence>
<accession>A0A3S2VDG5</accession>
<dbReference type="EMBL" id="SACP01000004">
    <property type="protein sequence ID" value="RVU20293.1"/>
    <property type="molecule type" value="Genomic_DNA"/>
</dbReference>
<dbReference type="PANTHER" id="PTHR12215">
    <property type="entry name" value="PHOSPHOPANTETHEINE TRANSFERASE"/>
    <property type="match status" value="1"/>
</dbReference>
<dbReference type="InterPro" id="IPR050559">
    <property type="entry name" value="P-Pant_transferase_sf"/>
</dbReference>
<dbReference type="AlphaFoldDB" id="A0A3S2VDG5"/>
<dbReference type="InterPro" id="IPR008278">
    <property type="entry name" value="4-PPantetheinyl_Trfase_dom"/>
</dbReference>
<keyword evidence="6" id="KW-1185">Reference proteome</keyword>
<dbReference type="Pfam" id="PF01648">
    <property type="entry name" value="ACPS"/>
    <property type="match status" value="1"/>
</dbReference>
<feature type="domain" description="4'-phosphopantetheinyl transferase N-terminal" evidence="4">
    <location>
        <begin position="41"/>
        <end position="118"/>
    </location>
</feature>
<feature type="domain" description="4'-phosphopantetheinyl transferase" evidence="3">
    <location>
        <begin position="124"/>
        <end position="192"/>
    </location>
</feature>
<comment type="similarity">
    <text evidence="1">Belongs to the P-Pant transferase superfamily. Gsp/Sfp/HetI/AcpT family.</text>
</comment>
<dbReference type="GO" id="GO:0019878">
    <property type="term" value="P:lysine biosynthetic process via aminoadipic acid"/>
    <property type="evidence" value="ECO:0007669"/>
    <property type="project" value="TreeGrafter"/>
</dbReference>
<dbReference type="Proteomes" id="UP000286997">
    <property type="component" value="Unassembled WGS sequence"/>
</dbReference>
<reference evidence="5 6" key="1">
    <citation type="submission" date="2019-01" db="EMBL/GenBank/DDBJ databases">
        <authorList>
            <person name="Chen W.-M."/>
        </authorList>
    </citation>
    <scope>NUCLEOTIDE SEQUENCE [LARGE SCALE GENOMIC DNA]</scope>
    <source>
        <strain evidence="5 6">TER-1</strain>
    </source>
</reference>
<dbReference type="GO" id="GO:0008897">
    <property type="term" value="F:holo-[acyl-carrier-protein] synthase activity"/>
    <property type="evidence" value="ECO:0007669"/>
    <property type="project" value="InterPro"/>
</dbReference>
<dbReference type="GO" id="GO:0005829">
    <property type="term" value="C:cytosol"/>
    <property type="evidence" value="ECO:0007669"/>
    <property type="project" value="TreeGrafter"/>
</dbReference>
<dbReference type="GO" id="GO:0000287">
    <property type="term" value="F:magnesium ion binding"/>
    <property type="evidence" value="ECO:0007669"/>
    <property type="project" value="InterPro"/>
</dbReference>
<name>A0A3S2VDG5_9HYPH</name>
<dbReference type="RefSeq" id="WP_127728011.1">
    <property type="nucleotide sequence ID" value="NZ_SACP01000004.1"/>
</dbReference>
<dbReference type="OrthoDB" id="9808281at2"/>